<comment type="caution">
    <text evidence="1">The sequence shown here is derived from an EMBL/GenBank/DDBJ whole genome shotgun (WGS) entry which is preliminary data.</text>
</comment>
<evidence type="ECO:0000313" key="2">
    <source>
        <dbReference type="Proteomes" id="UP000249590"/>
    </source>
</evidence>
<protein>
    <submittedName>
        <fullName evidence="1">Uncharacterized protein</fullName>
    </submittedName>
</protein>
<dbReference type="EMBL" id="QHHQ01000003">
    <property type="protein sequence ID" value="RAI01121.1"/>
    <property type="molecule type" value="Genomic_DNA"/>
</dbReference>
<accession>A0A8B2NXM0</accession>
<reference evidence="1 2" key="1">
    <citation type="submission" date="2018-05" db="EMBL/GenBank/DDBJ databases">
        <title>Acuticoccus sediminis sp. nov., isolated from deep-sea sediment of Indian Ocean.</title>
        <authorList>
            <person name="Liu X."/>
            <person name="Lai Q."/>
            <person name="Du Y."/>
            <person name="Sun F."/>
            <person name="Zhang X."/>
            <person name="Wang S."/>
            <person name="Shao Z."/>
        </authorList>
    </citation>
    <scope>NUCLEOTIDE SEQUENCE [LARGE SCALE GENOMIC DNA]</scope>
    <source>
        <strain evidence="1 2">PTG4-2</strain>
    </source>
</reference>
<gene>
    <name evidence="1" type="ORF">DLJ53_18060</name>
</gene>
<dbReference type="Proteomes" id="UP000249590">
    <property type="component" value="Unassembled WGS sequence"/>
</dbReference>
<organism evidence="1 2">
    <name type="scientific">Acuticoccus sediminis</name>
    <dbReference type="NCBI Taxonomy" id="2184697"/>
    <lineage>
        <taxon>Bacteria</taxon>
        <taxon>Pseudomonadati</taxon>
        <taxon>Pseudomonadota</taxon>
        <taxon>Alphaproteobacteria</taxon>
        <taxon>Hyphomicrobiales</taxon>
        <taxon>Amorphaceae</taxon>
        <taxon>Acuticoccus</taxon>
    </lineage>
</organism>
<dbReference type="AlphaFoldDB" id="A0A8B2NXM0"/>
<name>A0A8B2NXM0_9HYPH</name>
<evidence type="ECO:0000313" key="1">
    <source>
        <dbReference type="EMBL" id="RAI01121.1"/>
    </source>
</evidence>
<proteinExistence type="predicted"/>
<keyword evidence="2" id="KW-1185">Reference proteome</keyword>
<sequence length="380" mass="38192">MIFDVDHDKLVAYDVDNGWLGVIGPGRVLAKTLVVDGAAISISYQEPEGTVTISVDAEAGATADMTGAEIVAAVNDALGSSTWQSGGTADLLVYSVNGLTGDVVLTSDEIDDSGSTEKRFITQTLLNKLSNIEIGATADQTGAEMVTLINGALGSTDWQSGGAGGGAVDSVNGQTGAVVLTADDIDDSATVKVFFSASERVKLSNIDEYATDDQTGSEIVAAINDELGSANWQSGGSGGEVTSVNNRTGDVVISPDDLDDATTSHKFISQAQLSKLSGIQAGATDDLTASEIVTLVDADGTAKSALKTALAVPVAAGDIGAVPTTRTVGTGEGLQGGGSLGTNRTISLSAATIASLNRADNAAPSSEVVGLVYGAAVELT</sequence>